<feature type="compositionally biased region" description="Basic and acidic residues" evidence="2">
    <location>
        <begin position="536"/>
        <end position="557"/>
    </location>
</feature>
<dbReference type="Proteomes" id="UP000823775">
    <property type="component" value="Unassembled WGS sequence"/>
</dbReference>
<evidence type="ECO:0000313" key="4">
    <source>
        <dbReference type="EMBL" id="MCE0480999.1"/>
    </source>
</evidence>
<evidence type="ECO:0000256" key="2">
    <source>
        <dbReference type="SAM" id="MobiDB-lite"/>
    </source>
</evidence>
<protein>
    <recommendedName>
        <fullName evidence="3">RING-type domain-containing protein</fullName>
    </recommendedName>
</protein>
<dbReference type="Pfam" id="PF13920">
    <property type="entry name" value="zf-C3HC4_3"/>
    <property type="match status" value="1"/>
</dbReference>
<proteinExistence type="predicted"/>
<feature type="region of interest" description="Disordered" evidence="2">
    <location>
        <begin position="497"/>
        <end position="557"/>
    </location>
</feature>
<feature type="compositionally biased region" description="Polar residues" evidence="2">
    <location>
        <begin position="636"/>
        <end position="645"/>
    </location>
</feature>
<feature type="compositionally biased region" description="Basic and acidic residues" evidence="2">
    <location>
        <begin position="432"/>
        <end position="443"/>
    </location>
</feature>
<dbReference type="InterPro" id="IPR001841">
    <property type="entry name" value="Znf_RING"/>
</dbReference>
<feature type="compositionally biased region" description="Polar residues" evidence="2">
    <location>
        <begin position="353"/>
        <end position="362"/>
    </location>
</feature>
<keyword evidence="1" id="KW-0863">Zinc-finger</keyword>
<keyword evidence="1" id="KW-0479">Metal-binding</keyword>
<reference evidence="4 5" key="1">
    <citation type="journal article" date="2021" name="BMC Genomics">
        <title>Datura genome reveals duplications of psychoactive alkaloid biosynthetic genes and high mutation rate following tissue culture.</title>
        <authorList>
            <person name="Rajewski A."/>
            <person name="Carter-House D."/>
            <person name="Stajich J."/>
            <person name="Litt A."/>
        </authorList>
    </citation>
    <scope>NUCLEOTIDE SEQUENCE [LARGE SCALE GENOMIC DNA]</scope>
    <source>
        <strain evidence="4">AR-01</strain>
    </source>
</reference>
<dbReference type="PROSITE" id="PS50089">
    <property type="entry name" value="ZF_RING_2"/>
    <property type="match status" value="1"/>
</dbReference>
<feature type="region of interest" description="Disordered" evidence="2">
    <location>
        <begin position="636"/>
        <end position="661"/>
    </location>
</feature>
<feature type="region of interest" description="Disordered" evidence="2">
    <location>
        <begin position="416"/>
        <end position="460"/>
    </location>
</feature>
<feature type="domain" description="RING-type" evidence="3">
    <location>
        <begin position="988"/>
        <end position="1027"/>
    </location>
</feature>
<feature type="region of interest" description="Disordered" evidence="2">
    <location>
        <begin position="818"/>
        <end position="843"/>
    </location>
</feature>
<evidence type="ECO:0000313" key="5">
    <source>
        <dbReference type="Proteomes" id="UP000823775"/>
    </source>
</evidence>
<dbReference type="PANTHER" id="PTHR47820:SF3">
    <property type="entry name" value="OS07G0499800 PROTEIN"/>
    <property type="match status" value="1"/>
</dbReference>
<feature type="compositionally biased region" description="Basic and acidic residues" evidence="2">
    <location>
        <begin position="363"/>
        <end position="373"/>
    </location>
</feature>
<feature type="region of interest" description="Disordered" evidence="2">
    <location>
        <begin position="341"/>
        <end position="389"/>
    </location>
</feature>
<dbReference type="Gene3D" id="3.30.40.10">
    <property type="entry name" value="Zinc/RING finger domain, C3HC4 (zinc finger)"/>
    <property type="match status" value="1"/>
</dbReference>
<feature type="compositionally biased region" description="Basic and acidic residues" evidence="2">
    <location>
        <begin position="504"/>
        <end position="517"/>
    </location>
</feature>
<keyword evidence="5" id="KW-1185">Reference proteome</keyword>
<name>A0ABS8VJP7_DATST</name>
<feature type="compositionally biased region" description="Acidic residues" evidence="2">
    <location>
        <begin position="821"/>
        <end position="843"/>
    </location>
</feature>
<dbReference type="SUPFAM" id="SSF57850">
    <property type="entry name" value="RING/U-box"/>
    <property type="match status" value="1"/>
</dbReference>
<evidence type="ECO:0000259" key="3">
    <source>
        <dbReference type="PROSITE" id="PS50089"/>
    </source>
</evidence>
<dbReference type="EMBL" id="JACEIK010005219">
    <property type="protein sequence ID" value="MCE0480999.1"/>
    <property type="molecule type" value="Genomic_DNA"/>
</dbReference>
<dbReference type="InterPro" id="IPR013083">
    <property type="entry name" value="Znf_RING/FYVE/PHD"/>
</dbReference>
<dbReference type="PANTHER" id="PTHR47820">
    <property type="entry name" value="BNAC05G24000D PROTEIN"/>
    <property type="match status" value="1"/>
</dbReference>
<evidence type="ECO:0000256" key="1">
    <source>
        <dbReference type="PROSITE-ProRule" id="PRU00175"/>
    </source>
</evidence>
<accession>A0ABS8VJP7</accession>
<sequence length="1040" mass="117285">MASSQVEIASSSPFGYVLNKRDRCSARDSNSFRKNFKSLIQTHLHSCISNQPKRISASDSCGNSRNNADLWVHHKTQCDDKNDNSPQKRSKAAEKWDKARNMVFSVDKENQETCFEAPNLGGVSSLVRKWKDFEADSKCLNLASNSENSSPPKGFLQECDESCSSIVKTESLGDWESDKTDIISKDSDVKESERLGVADIIKKLKFDNGNAVVLNGRSLPRVRTSTDHSEQQRCNFSPVLSSPRFIRGRQAFSDLLLQMERDRQRELEGLVERKAVSKFQQRGRIQALLRVRLIRRGAEEVRGSRSVNCSSSESNKSTHSTIMHLREKFNAVGQYGLADSRNTSKVAERTHESASLPSTPNRQQKENSYRDFKGLTSPQRELARSNSAKVGTEFSLYQQREEDPLKGLVKERTGLQPVVAESRSTSIALGDNTRDPSISEKENHHKPRSPNKEVVDNRPKLGNIVISNQLQEENHHEEVLEQVSPRKGATSIKVGNRFSTYQQREGDQHQDLVRERAGMQPGVVDRRSTPTTSGENTRDPCTSKEENHHKPKNPHKEVVDNIRNFGTFCLSNQVYGENHYEELCEKIRSRKVATSIQDTNLSKNQEMACSAKKSEGSCRLNQHDMDLNHQEVSTSLPSFTSQGQSLDDIPEKASWGNTSSEASHSNLLDFVESARPPKDRGANKQLPGTCNELSSDCTNTQNNREEKAANQCLVESESGSVSDYSLTASGWDELQSNEDWISDISRPRKEWEGLRQERYQEMLDPFSDNHDIQQLLHRKSVSTFLNSGLRDKIDQIMASRSQQLPNAMSSHVKEEVPALVTEDEDEVEDEIGEEEEDWDYDNDSEDLNIPGRQQYNEPEVLIHQNTSSQTSQSWNTNPDQEVTDDFYIFPSPSSLQSQSSNIYSQHVQPCSSSTGHPSTEMELIYEMRGHMEQIHQEIFEIRRSMKSCMNMQMELQRSIKQDVAAAISQLGQKSRGNSDNKGSNKGKCCICCEEPVDSLLYRCGHMCTCFKCAHELISGTGKCPVCHASIMDVVRAHTHS</sequence>
<feature type="compositionally biased region" description="Basic and acidic residues" evidence="2">
    <location>
        <begin position="450"/>
        <end position="459"/>
    </location>
</feature>
<gene>
    <name evidence="4" type="ORF">HAX54_038320</name>
</gene>
<feature type="compositionally biased region" description="Polar residues" evidence="2">
    <location>
        <begin position="376"/>
        <end position="389"/>
    </location>
</feature>
<comment type="caution">
    <text evidence="4">The sequence shown here is derived from an EMBL/GenBank/DDBJ whole genome shotgun (WGS) entry which is preliminary data.</text>
</comment>
<organism evidence="4 5">
    <name type="scientific">Datura stramonium</name>
    <name type="common">Jimsonweed</name>
    <name type="synonym">Common thornapple</name>
    <dbReference type="NCBI Taxonomy" id="4076"/>
    <lineage>
        <taxon>Eukaryota</taxon>
        <taxon>Viridiplantae</taxon>
        <taxon>Streptophyta</taxon>
        <taxon>Embryophyta</taxon>
        <taxon>Tracheophyta</taxon>
        <taxon>Spermatophyta</taxon>
        <taxon>Magnoliopsida</taxon>
        <taxon>eudicotyledons</taxon>
        <taxon>Gunneridae</taxon>
        <taxon>Pentapetalae</taxon>
        <taxon>asterids</taxon>
        <taxon>lamiids</taxon>
        <taxon>Solanales</taxon>
        <taxon>Solanaceae</taxon>
        <taxon>Solanoideae</taxon>
        <taxon>Datureae</taxon>
        <taxon>Datura</taxon>
    </lineage>
</organism>
<keyword evidence="1" id="KW-0862">Zinc</keyword>
<dbReference type="CDD" id="cd16647">
    <property type="entry name" value="mRING-HC-C3HC5_NEU1"/>
    <property type="match status" value="1"/>
</dbReference>